<keyword evidence="5 9" id="KW-0963">Cytoplasm</keyword>
<evidence type="ECO:0000256" key="5">
    <source>
        <dbReference type="ARBA" id="ARBA00022490"/>
    </source>
</evidence>
<dbReference type="STRING" id="984262.SGRA_3190"/>
<evidence type="ECO:0000256" key="6">
    <source>
        <dbReference type="ARBA" id="ARBA00022723"/>
    </source>
</evidence>
<evidence type="ECO:0000313" key="11">
    <source>
        <dbReference type="EMBL" id="AFC25918.1"/>
    </source>
</evidence>
<feature type="binding site" evidence="9">
    <location>
        <position position="11"/>
    </location>
    <ligand>
        <name>a divalent metal cation</name>
        <dbReference type="ChEBI" id="CHEBI:60240"/>
    </ligand>
</feature>
<dbReference type="OrthoDB" id="9780815at2"/>
<gene>
    <name evidence="9 11" type="primary">surE</name>
    <name evidence="11" type="ordered locus">SGRA_3190</name>
</gene>
<evidence type="ECO:0000259" key="10">
    <source>
        <dbReference type="Pfam" id="PF01975"/>
    </source>
</evidence>
<comment type="function">
    <text evidence="9">Nucleotidase that shows phosphatase activity on nucleoside 5'-monophosphates.</text>
</comment>
<dbReference type="NCBIfam" id="TIGR00087">
    <property type="entry name" value="surE"/>
    <property type="match status" value="1"/>
</dbReference>
<dbReference type="NCBIfam" id="NF001492">
    <property type="entry name" value="PRK00346.2-2"/>
    <property type="match status" value="1"/>
</dbReference>
<dbReference type="GO" id="GO:0005737">
    <property type="term" value="C:cytoplasm"/>
    <property type="evidence" value="ECO:0007669"/>
    <property type="project" value="UniProtKB-SubCell"/>
</dbReference>
<dbReference type="InterPro" id="IPR030048">
    <property type="entry name" value="SurE"/>
</dbReference>
<feature type="domain" description="Survival protein SurE-like phosphatase/nucleotidase" evidence="10">
    <location>
        <begin position="5"/>
        <end position="192"/>
    </location>
</feature>
<dbReference type="InterPro" id="IPR036523">
    <property type="entry name" value="SurE-like_sf"/>
</dbReference>
<sequence length="256" mass="27824">MSLNILVTNDDGLSAPGIRALVEVAQEFGQVYVVAPDSPQSGQGHAITLEHPLRLKEQRIFGPNIPAYACSGTPVDCVKLAKHVLLKNEDIDLCVSGINHGSNASINIIYSGTMSAAMEASVEGIPSIGFSLLDYSIEADFSAAKIYARKIIKQVLEQGLKETLLLNVNIPKLPADAIKGIKVCHQAEGHWAEDFLENTDPMGRTYYWLTGKFTLAKEDENADVCALENGYVSVVPSMHDLTAYPALNHLKFLEEV</sequence>
<dbReference type="GO" id="GO:0046872">
    <property type="term" value="F:metal ion binding"/>
    <property type="evidence" value="ECO:0007669"/>
    <property type="project" value="UniProtKB-UniRule"/>
</dbReference>
<dbReference type="SUPFAM" id="SSF64167">
    <property type="entry name" value="SurE-like"/>
    <property type="match status" value="1"/>
</dbReference>
<dbReference type="eggNOG" id="COG0496">
    <property type="taxonomic scope" value="Bacteria"/>
</dbReference>
<dbReference type="Pfam" id="PF01975">
    <property type="entry name" value="SurE"/>
    <property type="match status" value="1"/>
</dbReference>
<dbReference type="GO" id="GO:0008253">
    <property type="term" value="F:5'-nucleotidase activity"/>
    <property type="evidence" value="ECO:0007669"/>
    <property type="project" value="UniProtKB-UniRule"/>
</dbReference>
<keyword evidence="6 9" id="KW-0479">Metal-binding</keyword>
<keyword evidence="12" id="KW-1185">Reference proteome</keyword>
<evidence type="ECO:0000256" key="1">
    <source>
        <dbReference type="ARBA" id="ARBA00000815"/>
    </source>
</evidence>
<dbReference type="EC" id="3.1.3.5" evidence="9"/>
<evidence type="ECO:0000256" key="4">
    <source>
        <dbReference type="ARBA" id="ARBA00011062"/>
    </source>
</evidence>
<keyword evidence="8 9" id="KW-0378">Hydrolase</keyword>
<proteinExistence type="inferred from homology"/>
<evidence type="ECO:0000256" key="9">
    <source>
        <dbReference type="HAMAP-Rule" id="MF_00060"/>
    </source>
</evidence>
<evidence type="ECO:0000256" key="2">
    <source>
        <dbReference type="ARBA" id="ARBA00001946"/>
    </source>
</evidence>
<evidence type="ECO:0000256" key="3">
    <source>
        <dbReference type="ARBA" id="ARBA00004496"/>
    </source>
</evidence>
<feature type="binding site" evidence="9">
    <location>
        <position position="10"/>
    </location>
    <ligand>
        <name>a divalent metal cation</name>
        <dbReference type="ChEBI" id="CHEBI:60240"/>
    </ligand>
</feature>
<comment type="cofactor">
    <cofactor evidence="2">
        <name>Mg(2+)</name>
        <dbReference type="ChEBI" id="CHEBI:18420"/>
    </cofactor>
</comment>
<evidence type="ECO:0000313" key="12">
    <source>
        <dbReference type="Proteomes" id="UP000007519"/>
    </source>
</evidence>
<name>H6L0W2_SAPGL</name>
<reference evidence="11 12" key="1">
    <citation type="journal article" date="2012" name="Stand. Genomic Sci.">
        <title>Complete genome sequencing and analysis of Saprospira grandis str. Lewin, a predatory marine bacterium.</title>
        <authorList>
            <person name="Saw J.H."/>
            <person name="Yuryev A."/>
            <person name="Kanbe M."/>
            <person name="Hou S."/>
            <person name="Young A.G."/>
            <person name="Aizawa S."/>
            <person name="Alam M."/>
        </authorList>
    </citation>
    <scope>NUCLEOTIDE SEQUENCE [LARGE SCALE GENOMIC DNA]</scope>
    <source>
        <strain evidence="11 12">Lewin</strain>
    </source>
</reference>
<evidence type="ECO:0000256" key="8">
    <source>
        <dbReference type="ARBA" id="ARBA00022801"/>
    </source>
</evidence>
<evidence type="ECO:0000256" key="7">
    <source>
        <dbReference type="ARBA" id="ARBA00022741"/>
    </source>
</evidence>
<dbReference type="KEGG" id="sgn:SGRA_3190"/>
<comment type="catalytic activity">
    <reaction evidence="1 9">
        <text>a ribonucleoside 5'-phosphate + H2O = a ribonucleoside + phosphate</text>
        <dbReference type="Rhea" id="RHEA:12484"/>
        <dbReference type="ChEBI" id="CHEBI:15377"/>
        <dbReference type="ChEBI" id="CHEBI:18254"/>
        <dbReference type="ChEBI" id="CHEBI:43474"/>
        <dbReference type="ChEBI" id="CHEBI:58043"/>
        <dbReference type="EC" id="3.1.3.5"/>
    </reaction>
</comment>
<keyword evidence="7 9" id="KW-0547">Nucleotide-binding</keyword>
<dbReference type="EMBL" id="CP002831">
    <property type="protein sequence ID" value="AFC25918.1"/>
    <property type="molecule type" value="Genomic_DNA"/>
</dbReference>
<comment type="cofactor">
    <cofactor evidence="9">
        <name>a divalent metal cation</name>
        <dbReference type="ChEBI" id="CHEBI:60240"/>
    </cofactor>
    <text evidence="9">Binds 1 divalent metal cation per subunit.</text>
</comment>
<dbReference type="FunFam" id="3.40.1210.10:FF:000001">
    <property type="entry name" value="5'/3'-nucleotidase SurE"/>
    <property type="match status" value="1"/>
</dbReference>
<accession>H6L0W2</accession>
<comment type="subcellular location">
    <subcellularLocation>
        <location evidence="3 9">Cytoplasm</location>
    </subcellularLocation>
</comment>
<feature type="binding site" evidence="9">
    <location>
        <position position="41"/>
    </location>
    <ligand>
        <name>a divalent metal cation</name>
        <dbReference type="ChEBI" id="CHEBI:60240"/>
    </ligand>
</feature>
<feature type="binding site" evidence="9">
    <location>
        <position position="99"/>
    </location>
    <ligand>
        <name>a divalent metal cation</name>
        <dbReference type="ChEBI" id="CHEBI:60240"/>
    </ligand>
</feature>
<dbReference type="GO" id="GO:0008254">
    <property type="term" value="F:3'-nucleotidase activity"/>
    <property type="evidence" value="ECO:0007669"/>
    <property type="project" value="TreeGrafter"/>
</dbReference>
<dbReference type="GO" id="GO:0004309">
    <property type="term" value="F:exopolyphosphatase activity"/>
    <property type="evidence" value="ECO:0007669"/>
    <property type="project" value="TreeGrafter"/>
</dbReference>
<dbReference type="AlphaFoldDB" id="H6L0W2"/>
<comment type="similarity">
    <text evidence="4 9">Belongs to the SurE nucleotidase family.</text>
</comment>
<dbReference type="Proteomes" id="UP000007519">
    <property type="component" value="Chromosome"/>
</dbReference>
<dbReference type="InterPro" id="IPR002828">
    <property type="entry name" value="SurE-like_Pase/nucleotidase"/>
</dbReference>
<dbReference type="HOGENOM" id="CLU_045192_1_0_10"/>
<dbReference type="HAMAP" id="MF_00060">
    <property type="entry name" value="SurE"/>
    <property type="match status" value="1"/>
</dbReference>
<dbReference type="NCBIfam" id="NF001490">
    <property type="entry name" value="PRK00346.1-4"/>
    <property type="match status" value="1"/>
</dbReference>
<protein>
    <recommendedName>
        <fullName evidence="9">5'-nucleotidase SurE</fullName>
        <ecNumber evidence="9">3.1.3.5</ecNumber>
    </recommendedName>
    <alternativeName>
        <fullName evidence="9">Nucleoside 5'-monophosphate phosphohydrolase</fullName>
    </alternativeName>
</protein>
<dbReference type="GO" id="GO:0000166">
    <property type="term" value="F:nucleotide binding"/>
    <property type="evidence" value="ECO:0007669"/>
    <property type="project" value="UniProtKB-KW"/>
</dbReference>
<organism evidence="11 12">
    <name type="scientific">Saprospira grandis (strain Lewin)</name>
    <dbReference type="NCBI Taxonomy" id="984262"/>
    <lineage>
        <taxon>Bacteria</taxon>
        <taxon>Pseudomonadati</taxon>
        <taxon>Bacteroidota</taxon>
        <taxon>Saprospiria</taxon>
        <taxon>Saprospirales</taxon>
        <taxon>Saprospiraceae</taxon>
        <taxon>Saprospira</taxon>
    </lineage>
</organism>
<dbReference type="RefSeq" id="WP_015693515.1">
    <property type="nucleotide sequence ID" value="NC_016940.1"/>
</dbReference>
<dbReference type="PANTHER" id="PTHR30457:SF12">
    <property type="entry name" value="5'_3'-NUCLEOTIDASE SURE"/>
    <property type="match status" value="1"/>
</dbReference>
<dbReference type="Gene3D" id="3.40.1210.10">
    <property type="entry name" value="Survival protein SurE-like phosphatase/nucleotidase"/>
    <property type="match status" value="1"/>
</dbReference>
<dbReference type="PANTHER" id="PTHR30457">
    <property type="entry name" value="5'-NUCLEOTIDASE SURE"/>
    <property type="match status" value="1"/>
</dbReference>